<evidence type="ECO:0008006" key="4">
    <source>
        <dbReference type="Google" id="ProtNLM"/>
    </source>
</evidence>
<evidence type="ECO:0000313" key="2">
    <source>
        <dbReference type="EMBL" id="GGR05063.1"/>
    </source>
</evidence>
<feature type="chain" id="PRO_5037770662" description="Secreted protein" evidence="1">
    <location>
        <begin position="28"/>
        <end position="113"/>
    </location>
</feature>
<name>A0A918F3W9_9ACTN</name>
<reference evidence="2" key="2">
    <citation type="submission" date="2020-09" db="EMBL/GenBank/DDBJ databases">
        <authorList>
            <person name="Sun Q."/>
            <person name="Ohkuma M."/>
        </authorList>
    </citation>
    <scope>NUCLEOTIDE SEQUENCE</scope>
    <source>
        <strain evidence="2">JCM 4346</strain>
    </source>
</reference>
<keyword evidence="3" id="KW-1185">Reference proteome</keyword>
<evidence type="ECO:0000256" key="1">
    <source>
        <dbReference type="SAM" id="SignalP"/>
    </source>
</evidence>
<keyword evidence="1" id="KW-0732">Signal</keyword>
<dbReference type="EMBL" id="BMSX01000004">
    <property type="protein sequence ID" value="GGR05063.1"/>
    <property type="molecule type" value="Genomic_DNA"/>
</dbReference>
<comment type="caution">
    <text evidence="2">The sequence shown here is derived from an EMBL/GenBank/DDBJ whole genome shotgun (WGS) entry which is preliminary data.</text>
</comment>
<evidence type="ECO:0000313" key="3">
    <source>
        <dbReference type="Proteomes" id="UP000658320"/>
    </source>
</evidence>
<dbReference type="AlphaFoldDB" id="A0A918F3W9"/>
<proteinExistence type="predicted"/>
<protein>
    <recommendedName>
        <fullName evidence="4">Secreted protein</fullName>
    </recommendedName>
</protein>
<gene>
    <name evidence="2" type="ORF">GCM10010251_20880</name>
</gene>
<dbReference type="Proteomes" id="UP000658320">
    <property type="component" value="Unassembled WGS sequence"/>
</dbReference>
<reference evidence="2" key="1">
    <citation type="journal article" date="2014" name="Int. J. Syst. Evol. Microbiol.">
        <title>Complete genome sequence of Corynebacterium casei LMG S-19264T (=DSM 44701T), isolated from a smear-ripened cheese.</title>
        <authorList>
            <consortium name="US DOE Joint Genome Institute (JGI-PGF)"/>
            <person name="Walter F."/>
            <person name="Albersmeier A."/>
            <person name="Kalinowski J."/>
            <person name="Ruckert C."/>
        </authorList>
    </citation>
    <scope>NUCLEOTIDE SEQUENCE</scope>
    <source>
        <strain evidence="2">JCM 4346</strain>
    </source>
</reference>
<dbReference type="RefSeq" id="WP_189934660.1">
    <property type="nucleotide sequence ID" value="NZ_BMSX01000004.1"/>
</dbReference>
<accession>A0A918F3W9</accession>
<sequence length="113" mass="11595">MRKFQKVAVVAATVGSVGLAGMGTAQAQGHDGEDDHGKKPSVVYNIEYNCYVGGDVNSTTPSEGFSTLAILVDPPFFVSAATQPQGVNSNASICSPGTTTIFNEPDPAQVSSS</sequence>
<feature type="signal peptide" evidence="1">
    <location>
        <begin position="1"/>
        <end position="27"/>
    </location>
</feature>
<organism evidence="2 3">
    <name type="scientific">Streptomyces aurantiogriseus</name>
    <dbReference type="NCBI Taxonomy" id="66870"/>
    <lineage>
        <taxon>Bacteria</taxon>
        <taxon>Bacillati</taxon>
        <taxon>Actinomycetota</taxon>
        <taxon>Actinomycetes</taxon>
        <taxon>Kitasatosporales</taxon>
        <taxon>Streptomycetaceae</taxon>
        <taxon>Streptomyces</taxon>
    </lineage>
</organism>